<evidence type="ECO:0000313" key="2">
    <source>
        <dbReference type="EMBL" id="WVN85432.1"/>
    </source>
</evidence>
<reference evidence="2" key="1">
    <citation type="submission" date="2016-06" db="EMBL/GenBank/DDBJ databases">
        <authorList>
            <person name="Cuomo C."/>
            <person name="Litvintseva A."/>
            <person name="Heitman J."/>
            <person name="Chen Y."/>
            <person name="Sun S."/>
            <person name="Springer D."/>
            <person name="Dromer F."/>
            <person name="Young S."/>
            <person name="Zeng Q."/>
            <person name="Chapman S."/>
            <person name="Gujja S."/>
            <person name="Saif S."/>
            <person name="Birren B."/>
        </authorList>
    </citation>
    <scope>NUCLEOTIDE SEQUENCE</scope>
    <source>
        <strain evidence="2">CBS 7841</strain>
    </source>
</reference>
<dbReference type="InterPro" id="IPR013752">
    <property type="entry name" value="KPA_reductase"/>
</dbReference>
<dbReference type="PANTHER" id="PTHR21708:SF43">
    <property type="entry name" value="KETOPANTOATE REDUCTASE C-TERMINAL DOMAIN-CONTAINING PROTEIN"/>
    <property type="match status" value="1"/>
</dbReference>
<dbReference type="InterPro" id="IPR013328">
    <property type="entry name" value="6PGD_dom2"/>
</dbReference>
<feature type="domain" description="Ketopantoate reductase C-terminal" evidence="1">
    <location>
        <begin position="150"/>
        <end position="269"/>
    </location>
</feature>
<evidence type="ECO:0000313" key="3">
    <source>
        <dbReference type="Proteomes" id="UP000094043"/>
    </source>
</evidence>
<dbReference type="Proteomes" id="UP000094043">
    <property type="component" value="Chromosome 1"/>
</dbReference>
<name>A0AAJ8JN93_9TREE</name>
<dbReference type="Gene3D" id="1.10.1040.10">
    <property type="entry name" value="N-(1-d-carboxylethyl)-l-norvaline Dehydrogenase, domain 2"/>
    <property type="match status" value="1"/>
</dbReference>
<dbReference type="RefSeq" id="XP_066066133.1">
    <property type="nucleotide sequence ID" value="XM_066210036.1"/>
</dbReference>
<gene>
    <name evidence="2" type="ORF">L203_100578</name>
</gene>
<organism evidence="2 3">
    <name type="scientific">Cryptococcus depauperatus CBS 7841</name>
    <dbReference type="NCBI Taxonomy" id="1295531"/>
    <lineage>
        <taxon>Eukaryota</taxon>
        <taxon>Fungi</taxon>
        <taxon>Dikarya</taxon>
        <taxon>Basidiomycota</taxon>
        <taxon>Agaricomycotina</taxon>
        <taxon>Tremellomycetes</taxon>
        <taxon>Tremellales</taxon>
        <taxon>Cryptococcaceae</taxon>
        <taxon>Cryptococcus</taxon>
    </lineage>
</organism>
<sequence>MTDTCSDSAGPVDILPVGLGSIGAVYAYLLEKSGKARGVILDTERFGKLDNWKPYRVFRFQKEALEDGTFYSLCIVCTKYWRLQLDNGFGIEQDLYHGLEGQDIPIISSCAWIGIMTSLDGKLPKEIAALDQCVDCLKSGGGNVHITERIDSIRFSKNIWNCTWASVQGLVRTTAFAFAHLSHEHAEWYGPVSNGEVSLGLENAVQYCWEKITGMTVQRGVGHKYSLLAVVEMGRPFEVEVIVGSVLDLVQKHNVPVPKLEFIYVFIKGPSERNYQVAATEDWKQLFWGIERVKWS</sequence>
<protein>
    <recommendedName>
        <fullName evidence="1">Ketopantoate reductase C-terminal domain-containing protein</fullName>
    </recommendedName>
</protein>
<dbReference type="InterPro" id="IPR008927">
    <property type="entry name" value="6-PGluconate_DH-like_C_sf"/>
</dbReference>
<dbReference type="Gene3D" id="3.40.50.720">
    <property type="entry name" value="NAD(P)-binding Rossmann-like Domain"/>
    <property type="match status" value="1"/>
</dbReference>
<dbReference type="SUPFAM" id="SSF48179">
    <property type="entry name" value="6-phosphogluconate dehydrogenase C-terminal domain-like"/>
    <property type="match status" value="1"/>
</dbReference>
<keyword evidence="3" id="KW-1185">Reference proteome</keyword>
<dbReference type="KEGG" id="cdep:91084794"/>
<reference evidence="2" key="3">
    <citation type="submission" date="2024-01" db="EMBL/GenBank/DDBJ databases">
        <authorList>
            <person name="Coelho M.A."/>
            <person name="David-Palma M."/>
            <person name="Shea T."/>
            <person name="Sun S."/>
            <person name="Cuomo C.A."/>
            <person name="Heitman J."/>
        </authorList>
    </citation>
    <scope>NUCLEOTIDE SEQUENCE</scope>
    <source>
        <strain evidence="2">CBS 7841</strain>
    </source>
</reference>
<evidence type="ECO:0000259" key="1">
    <source>
        <dbReference type="Pfam" id="PF08546"/>
    </source>
</evidence>
<dbReference type="EMBL" id="CP143784">
    <property type="protein sequence ID" value="WVN85432.1"/>
    <property type="molecule type" value="Genomic_DNA"/>
</dbReference>
<accession>A0AAJ8JN93</accession>
<reference evidence="2" key="2">
    <citation type="journal article" date="2022" name="Elife">
        <title>Obligate sexual reproduction of a homothallic fungus closely related to the Cryptococcus pathogenic species complex.</title>
        <authorList>
            <person name="Passer A.R."/>
            <person name="Clancey S.A."/>
            <person name="Shea T."/>
            <person name="David-Palma M."/>
            <person name="Averette A.F."/>
            <person name="Boekhout T."/>
            <person name="Porcel B.M."/>
            <person name="Nowrousian M."/>
            <person name="Cuomo C.A."/>
            <person name="Sun S."/>
            <person name="Heitman J."/>
            <person name="Coelho M.A."/>
        </authorList>
    </citation>
    <scope>NUCLEOTIDE SEQUENCE</scope>
    <source>
        <strain evidence="2">CBS 7841</strain>
    </source>
</reference>
<dbReference type="GO" id="GO:0005737">
    <property type="term" value="C:cytoplasm"/>
    <property type="evidence" value="ECO:0007669"/>
    <property type="project" value="TreeGrafter"/>
</dbReference>
<dbReference type="InterPro" id="IPR051402">
    <property type="entry name" value="KPR-Related"/>
</dbReference>
<dbReference type="GeneID" id="91084794"/>
<dbReference type="AlphaFoldDB" id="A0AAJ8JN93"/>
<dbReference type="PANTHER" id="PTHR21708">
    <property type="entry name" value="PROBABLE 2-DEHYDROPANTOATE 2-REDUCTASE"/>
    <property type="match status" value="1"/>
</dbReference>
<dbReference type="Pfam" id="PF08546">
    <property type="entry name" value="ApbA_C"/>
    <property type="match status" value="1"/>
</dbReference>
<proteinExistence type="predicted"/>